<sequence>MSVFRRSASIAVVSSATLFLAGCVSDQELAGYSAREAGFGPVAASVSIGTKGKEAVWLQNKHQAKAVSERVHGLVHKNTINADTAVQVALLNNKGLQAAYAGIGMTAAEAWQQSLPENPRVSIGLLGIGAPELGAYRAIEGMIAANILSLATRRARVDIADTRFRQAQMRAVDATLKVANDTRRAWVNAVSAFETVAYLNQAKVAADAASELAQKLGESGALPKGGQAREHAFYAELAGQMAEARLASRLAKEELTRIMGLWGSEVDYYVPDKLPRLPRGLINKNRIEQEALENRVDLRVAKLELEAVAKSYGLTEATRFVTDLEIISGFEAEREIETEYEIAGGNLEETKTRKTVVTPQLELEFVIPIFDSGKARLRKAELAYMQAANLLAEKAVTIRSEARSAHTAYSSTHEIARHYLNAVVPLRTTIEAESLLTYNGMISNTFELLADTRAKIGTLMLAINAKREFWLADVNLSAAIYGGGTGAGSSAAAPSVGDAGGGGH</sequence>
<gene>
    <name evidence="2" type="ORF">GTW23_22335</name>
</gene>
<dbReference type="SUPFAM" id="SSF56954">
    <property type="entry name" value="Outer membrane efflux proteins (OEP)"/>
    <property type="match status" value="1"/>
</dbReference>
<accession>A0ABT1D041</accession>
<dbReference type="PANTHER" id="PTHR30203">
    <property type="entry name" value="OUTER MEMBRANE CATION EFFLUX PROTEIN"/>
    <property type="match status" value="1"/>
</dbReference>
<dbReference type="InterPro" id="IPR010131">
    <property type="entry name" value="MdtP/NodT-like"/>
</dbReference>
<keyword evidence="1" id="KW-0732">Signal</keyword>
<organism evidence="2 3">
    <name type="scientific">Hoeflea alexandrii</name>
    <dbReference type="NCBI Taxonomy" id="288436"/>
    <lineage>
        <taxon>Bacteria</taxon>
        <taxon>Pseudomonadati</taxon>
        <taxon>Pseudomonadota</taxon>
        <taxon>Alphaproteobacteria</taxon>
        <taxon>Hyphomicrobiales</taxon>
        <taxon>Rhizobiaceae</taxon>
        <taxon>Hoeflea</taxon>
    </lineage>
</organism>
<reference evidence="2 3" key="1">
    <citation type="submission" date="2020-01" db="EMBL/GenBank/DDBJ databases">
        <title>Genomes of bacteria type strains.</title>
        <authorList>
            <person name="Chen J."/>
            <person name="Zhu S."/>
            <person name="Yang J."/>
        </authorList>
    </citation>
    <scope>NUCLEOTIDE SEQUENCE [LARGE SCALE GENOMIC DNA]</scope>
    <source>
        <strain evidence="2 3">DSM 16655</strain>
    </source>
</reference>
<feature type="signal peptide" evidence="1">
    <location>
        <begin position="1"/>
        <end position="21"/>
    </location>
</feature>
<dbReference type="Proteomes" id="UP001320715">
    <property type="component" value="Unassembled WGS sequence"/>
</dbReference>
<evidence type="ECO:0000256" key="1">
    <source>
        <dbReference type="SAM" id="SignalP"/>
    </source>
</evidence>
<evidence type="ECO:0000313" key="2">
    <source>
        <dbReference type="EMBL" id="MCO6410931.1"/>
    </source>
</evidence>
<feature type="chain" id="PRO_5046546293" evidence="1">
    <location>
        <begin position="22"/>
        <end position="504"/>
    </location>
</feature>
<dbReference type="PROSITE" id="PS51257">
    <property type="entry name" value="PROKAR_LIPOPROTEIN"/>
    <property type="match status" value="1"/>
</dbReference>
<dbReference type="RefSeq" id="WP_252917563.1">
    <property type="nucleotide sequence ID" value="NZ_JAAAML010000005.1"/>
</dbReference>
<keyword evidence="3" id="KW-1185">Reference proteome</keyword>
<comment type="caution">
    <text evidence="2">The sequence shown here is derived from an EMBL/GenBank/DDBJ whole genome shotgun (WGS) entry which is preliminary data.</text>
</comment>
<dbReference type="Gene3D" id="1.20.1600.10">
    <property type="entry name" value="Outer membrane efflux proteins (OEP)"/>
    <property type="match status" value="1"/>
</dbReference>
<name>A0ABT1D041_9HYPH</name>
<dbReference type="EMBL" id="JAAAML010000005">
    <property type="protein sequence ID" value="MCO6410931.1"/>
    <property type="molecule type" value="Genomic_DNA"/>
</dbReference>
<protein>
    <submittedName>
        <fullName evidence="2">TolC family protein</fullName>
    </submittedName>
</protein>
<evidence type="ECO:0000313" key="3">
    <source>
        <dbReference type="Proteomes" id="UP001320715"/>
    </source>
</evidence>
<proteinExistence type="predicted"/>
<dbReference type="PANTHER" id="PTHR30203:SF24">
    <property type="entry name" value="BLR4935 PROTEIN"/>
    <property type="match status" value="1"/>
</dbReference>